<keyword evidence="6" id="KW-0762">Sugar transport</keyword>
<feature type="transmembrane region" description="Helical" evidence="5">
    <location>
        <begin position="47"/>
        <end position="70"/>
    </location>
</feature>
<keyword evidence="7" id="KW-1185">Reference proteome</keyword>
<evidence type="ECO:0000256" key="2">
    <source>
        <dbReference type="ARBA" id="ARBA00022692"/>
    </source>
</evidence>
<protein>
    <submittedName>
        <fullName evidence="6">Solute carrier family 2, facilitated glucose transporter member 9</fullName>
    </submittedName>
</protein>
<sequence length="76" mass="8506">MHKPPNEQRAKLQASDPKTPQQYIKAFYNRTWVQRYGEPLTEETATLLWSLTVSIFAIGGLLGALSVSVITKAMGR</sequence>
<dbReference type="GO" id="GO:0005886">
    <property type="term" value="C:plasma membrane"/>
    <property type="evidence" value="ECO:0007669"/>
    <property type="project" value="TreeGrafter"/>
</dbReference>
<evidence type="ECO:0000256" key="4">
    <source>
        <dbReference type="ARBA" id="ARBA00023136"/>
    </source>
</evidence>
<dbReference type="Proteomes" id="UP000314294">
    <property type="component" value="Unassembled WGS sequence"/>
</dbReference>
<dbReference type="GO" id="GO:0055056">
    <property type="term" value="F:D-glucose transmembrane transporter activity"/>
    <property type="evidence" value="ECO:0007669"/>
    <property type="project" value="TreeGrafter"/>
</dbReference>
<proteinExistence type="predicted"/>
<name>A0A4Z2FUI7_9TELE</name>
<accession>A0A4Z2FUI7</accession>
<dbReference type="OrthoDB" id="8932112at2759"/>
<dbReference type="PANTHER" id="PTHR23503:SF35">
    <property type="entry name" value="SOLUTE CARRIER FAMILY 2, FACILITATED GLUCOSE TRANSPORTER MEMBER 9"/>
    <property type="match status" value="1"/>
</dbReference>
<evidence type="ECO:0000313" key="7">
    <source>
        <dbReference type="Proteomes" id="UP000314294"/>
    </source>
</evidence>
<dbReference type="AlphaFoldDB" id="A0A4Z2FUI7"/>
<evidence type="ECO:0000256" key="3">
    <source>
        <dbReference type="ARBA" id="ARBA00022989"/>
    </source>
</evidence>
<gene>
    <name evidence="6" type="primary">SLC2A9_8</name>
    <name evidence="6" type="ORF">EYF80_045110</name>
</gene>
<comment type="subcellular location">
    <subcellularLocation>
        <location evidence="1">Membrane</location>
        <topology evidence="1">Multi-pass membrane protein</topology>
    </subcellularLocation>
</comment>
<dbReference type="InterPro" id="IPR036259">
    <property type="entry name" value="MFS_trans_sf"/>
</dbReference>
<dbReference type="InterPro" id="IPR045263">
    <property type="entry name" value="GLUT"/>
</dbReference>
<organism evidence="6 7">
    <name type="scientific">Liparis tanakae</name>
    <name type="common">Tanaka's snailfish</name>
    <dbReference type="NCBI Taxonomy" id="230148"/>
    <lineage>
        <taxon>Eukaryota</taxon>
        <taxon>Metazoa</taxon>
        <taxon>Chordata</taxon>
        <taxon>Craniata</taxon>
        <taxon>Vertebrata</taxon>
        <taxon>Euteleostomi</taxon>
        <taxon>Actinopterygii</taxon>
        <taxon>Neopterygii</taxon>
        <taxon>Teleostei</taxon>
        <taxon>Neoteleostei</taxon>
        <taxon>Acanthomorphata</taxon>
        <taxon>Eupercaria</taxon>
        <taxon>Perciformes</taxon>
        <taxon>Cottioidei</taxon>
        <taxon>Cottales</taxon>
        <taxon>Liparidae</taxon>
        <taxon>Liparis</taxon>
    </lineage>
</organism>
<dbReference type="GO" id="GO:0070837">
    <property type="term" value="P:dehydroascorbic acid transport"/>
    <property type="evidence" value="ECO:0007669"/>
    <property type="project" value="TreeGrafter"/>
</dbReference>
<keyword evidence="6" id="KW-0813">Transport</keyword>
<keyword evidence="3 5" id="KW-1133">Transmembrane helix</keyword>
<comment type="caution">
    <text evidence="6">The sequence shown here is derived from an EMBL/GenBank/DDBJ whole genome shotgun (WGS) entry which is preliminary data.</text>
</comment>
<dbReference type="GO" id="GO:0046323">
    <property type="term" value="P:D-glucose import"/>
    <property type="evidence" value="ECO:0007669"/>
    <property type="project" value="TreeGrafter"/>
</dbReference>
<dbReference type="Gene3D" id="1.20.1250.20">
    <property type="entry name" value="MFS general substrate transporter like domains"/>
    <property type="match status" value="1"/>
</dbReference>
<keyword evidence="2 5" id="KW-0812">Transmembrane</keyword>
<dbReference type="Pfam" id="PF00083">
    <property type="entry name" value="Sugar_tr"/>
    <property type="match status" value="1"/>
</dbReference>
<evidence type="ECO:0000256" key="1">
    <source>
        <dbReference type="ARBA" id="ARBA00004141"/>
    </source>
</evidence>
<keyword evidence="4 5" id="KW-0472">Membrane</keyword>
<dbReference type="InterPro" id="IPR005828">
    <property type="entry name" value="MFS_sugar_transport-like"/>
</dbReference>
<evidence type="ECO:0000313" key="6">
    <source>
        <dbReference type="EMBL" id="TNN44681.1"/>
    </source>
</evidence>
<evidence type="ECO:0000256" key="5">
    <source>
        <dbReference type="SAM" id="Phobius"/>
    </source>
</evidence>
<dbReference type="PANTHER" id="PTHR23503">
    <property type="entry name" value="SOLUTE CARRIER FAMILY 2"/>
    <property type="match status" value="1"/>
</dbReference>
<reference evidence="6 7" key="1">
    <citation type="submission" date="2019-03" db="EMBL/GenBank/DDBJ databases">
        <title>First draft genome of Liparis tanakae, snailfish: a comprehensive survey of snailfish specific genes.</title>
        <authorList>
            <person name="Kim W."/>
            <person name="Song I."/>
            <person name="Jeong J.-H."/>
            <person name="Kim D."/>
            <person name="Kim S."/>
            <person name="Ryu S."/>
            <person name="Song J.Y."/>
            <person name="Lee S.K."/>
        </authorList>
    </citation>
    <scope>NUCLEOTIDE SEQUENCE [LARGE SCALE GENOMIC DNA]</scope>
    <source>
        <tissue evidence="6">Muscle</tissue>
    </source>
</reference>
<dbReference type="EMBL" id="SRLO01000889">
    <property type="protein sequence ID" value="TNN44681.1"/>
    <property type="molecule type" value="Genomic_DNA"/>
</dbReference>